<dbReference type="PANTHER" id="PTHR34835">
    <property type="entry name" value="OS07G0283600 PROTEIN-RELATED"/>
    <property type="match status" value="1"/>
</dbReference>
<name>A0A8T0QNS7_PANVG</name>
<evidence type="ECO:0000313" key="2">
    <source>
        <dbReference type="EMBL" id="KAG2573234.1"/>
    </source>
</evidence>
<keyword evidence="1" id="KW-0812">Transmembrane</keyword>
<evidence type="ECO:0000256" key="1">
    <source>
        <dbReference type="SAM" id="Phobius"/>
    </source>
</evidence>
<reference evidence="2" key="1">
    <citation type="submission" date="2020-05" db="EMBL/GenBank/DDBJ databases">
        <title>WGS assembly of Panicum virgatum.</title>
        <authorList>
            <person name="Lovell J.T."/>
            <person name="Jenkins J."/>
            <person name="Shu S."/>
            <person name="Juenger T.E."/>
            <person name="Schmutz J."/>
        </authorList>
    </citation>
    <scope>NUCLEOTIDE SEQUENCE</scope>
    <source>
        <strain evidence="2">AP13</strain>
    </source>
</reference>
<evidence type="ECO:0000313" key="3">
    <source>
        <dbReference type="Proteomes" id="UP000823388"/>
    </source>
</evidence>
<keyword evidence="3" id="KW-1185">Reference proteome</keyword>
<gene>
    <name evidence="2" type="ORF">PVAP13_7KG246755</name>
</gene>
<proteinExistence type="predicted"/>
<keyword evidence="1" id="KW-0472">Membrane</keyword>
<protein>
    <submittedName>
        <fullName evidence="2">Uncharacterized protein</fullName>
    </submittedName>
</protein>
<dbReference type="PANTHER" id="PTHR34835:SF85">
    <property type="entry name" value="AMINOTRANSFERASE-LIKE PLANT MOBILE DOMAIN-CONTAINING PROTEIN"/>
    <property type="match status" value="1"/>
</dbReference>
<sequence length="166" mass="19197">MNFMISKYDIIHGSAPKIDDMIERIKKNRSPNEDFLRSFLMIAVSTFLCPPTSLGINPRCYPALVDLGSVKKLNWCQFVVDQLKEVSRNLNKKNIVRGCLLVLVILYANFLAVDNVQIPDTKPRIAVWTRQLLDKVIRLDRNRDGSFGKLKWPKTLFSTWMMCIHL</sequence>
<dbReference type="EMBL" id="CM029049">
    <property type="protein sequence ID" value="KAG2573234.1"/>
    <property type="molecule type" value="Genomic_DNA"/>
</dbReference>
<dbReference type="Proteomes" id="UP000823388">
    <property type="component" value="Chromosome 7K"/>
</dbReference>
<keyword evidence="1" id="KW-1133">Transmembrane helix</keyword>
<dbReference type="AlphaFoldDB" id="A0A8T0QNS7"/>
<organism evidence="2 3">
    <name type="scientific">Panicum virgatum</name>
    <name type="common">Blackwell switchgrass</name>
    <dbReference type="NCBI Taxonomy" id="38727"/>
    <lineage>
        <taxon>Eukaryota</taxon>
        <taxon>Viridiplantae</taxon>
        <taxon>Streptophyta</taxon>
        <taxon>Embryophyta</taxon>
        <taxon>Tracheophyta</taxon>
        <taxon>Spermatophyta</taxon>
        <taxon>Magnoliopsida</taxon>
        <taxon>Liliopsida</taxon>
        <taxon>Poales</taxon>
        <taxon>Poaceae</taxon>
        <taxon>PACMAD clade</taxon>
        <taxon>Panicoideae</taxon>
        <taxon>Panicodae</taxon>
        <taxon>Paniceae</taxon>
        <taxon>Panicinae</taxon>
        <taxon>Panicum</taxon>
        <taxon>Panicum sect. Hiantes</taxon>
    </lineage>
</organism>
<feature type="transmembrane region" description="Helical" evidence="1">
    <location>
        <begin position="94"/>
        <end position="113"/>
    </location>
</feature>
<accession>A0A8T0QNS7</accession>
<comment type="caution">
    <text evidence="2">The sequence shown here is derived from an EMBL/GenBank/DDBJ whole genome shotgun (WGS) entry which is preliminary data.</text>
</comment>